<dbReference type="Pfam" id="PF02769">
    <property type="entry name" value="AIRS_C"/>
    <property type="match status" value="1"/>
</dbReference>
<protein>
    <recommendedName>
        <fullName evidence="2">phosphoribosylformylglycinamidine cyclo-ligase</fullName>
        <ecNumber evidence="2">6.3.3.1</ecNumber>
    </recommendedName>
</protein>
<evidence type="ECO:0000256" key="1">
    <source>
        <dbReference type="ARBA" id="ARBA00004686"/>
    </source>
</evidence>
<feature type="non-terminal residue" evidence="7">
    <location>
        <position position="133"/>
    </location>
</feature>
<keyword evidence="4" id="KW-0547">Nucleotide-binding</keyword>
<accession>A0ABQ5KGL7</accession>
<proteinExistence type="predicted"/>
<name>A0ABQ5KGL7_9EUKA</name>
<organism evidence="7 8">
    <name type="scientific">Aduncisulcus paluster</name>
    <dbReference type="NCBI Taxonomy" id="2918883"/>
    <lineage>
        <taxon>Eukaryota</taxon>
        <taxon>Metamonada</taxon>
        <taxon>Carpediemonas-like organisms</taxon>
        <taxon>Aduncisulcus</taxon>
    </lineage>
</organism>
<evidence type="ECO:0000313" key="7">
    <source>
        <dbReference type="EMBL" id="GKT30564.1"/>
    </source>
</evidence>
<keyword evidence="3" id="KW-0436">Ligase</keyword>
<keyword evidence="5" id="KW-0067">ATP-binding</keyword>
<dbReference type="EC" id="6.3.3.1" evidence="2"/>
<gene>
    <name evidence="7" type="ORF">ADUPG1_001566</name>
</gene>
<dbReference type="PANTHER" id="PTHR10520">
    <property type="entry name" value="TRIFUNCTIONAL PURINE BIOSYNTHETIC PROTEIN ADENOSINE-3-RELATED"/>
    <property type="match status" value="1"/>
</dbReference>
<feature type="domain" description="PurM-like C-terminal" evidence="6">
    <location>
        <begin position="10"/>
        <end position="132"/>
    </location>
</feature>
<dbReference type="Proteomes" id="UP001057375">
    <property type="component" value="Unassembled WGS sequence"/>
</dbReference>
<evidence type="ECO:0000256" key="4">
    <source>
        <dbReference type="ARBA" id="ARBA00022741"/>
    </source>
</evidence>
<evidence type="ECO:0000313" key="8">
    <source>
        <dbReference type="Proteomes" id="UP001057375"/>
    </source>
</evidence>
<sequence length="133" mass="14308">MDTVIGSNDQTLGEYLIEPTRIYVKAVKALMDAVDVHGMSHITGGGFHENIPRMLPEGLAASVKESSWTKPEVFELISKYGKLETLEMFHTFNMGIGFVIAVAKEDANKALDALKGAGEEAVVIGEIQAGDKG</sequence>
<evidence type="ECO:0000256" key="5">
    <source>
        <dbReference type="ARBA" id="ARBA00022840"/>
    </source>
</evidence>
<comment type="pathway">
    <text evidence="1">Purine metabolism; IMP biosynthesis via de novo pathway; 5-amino-1-(5-phospho-D-ribosyl)imidazole from N(2)-formyl-N(1)-(5-phospho-D-ribosyl)glycinamide: step 2/2.</text>
</comment>
<dbReference type="Gene3D" id="3.90.650.10">
    <property type="entry name" value="PurM-like C-terminal domain"/>
    <property type="match status" value="1"/>
</dbReference>
<comment type="caution">
    <text evidence="7">The sequence shown here is derived from an EMBL/GenBank/DDBJ whole genome shotgun (WGS) entry which is preliminary data.</text>
</comment>
<dbReference type="InterPro" id="IPR036676">
    <property type="entry name" value="PurM-like_C_sf"/>
</dbReference>
<evidence type="ECO:0000256" key="2">
    <source>
        <dbReference type="ARBA" id="ARBA00013047"/>
    </source>
</evidence>
<dbReference type="EMBL" id="BQXS01001386">
    <property type="protein sequence ID" value="GKT30564.1"/>
    <property type="molecule type" value="Genomic_DNA"/>
</dbReference>
<evidence type="ECO:0000256" key="3">
    <source>
        <dbReference type="ARBA" id="ARBA00022598"/>
    </source>
</evidence>
<dbReference type="SUPFAM" id="SSF56042">
    <property type="entry name" value="PurM C-terminal domain-like"/>
    <property type="match status" value="1"/>
</dbReference>
<dbReference type="InterPro" id="IPR004733">
    <property type="entry name" value="PurM_cligase"/>
</dbReference>
<dbReference type="PANTHER" id="PTHR10520:SF12">
    <property type="entry name" value="TRIFUNCTIONAL PURINE BIOSYNTHETIC PROTEIN ADENOSINE-3"/>
    <property type="match status" value="1"/>
</dbReference>
<dbReference type="InterPro" id="IPR010918">
    <property type="entry name" value="PurM-like_C_dom"/>
</dbReference>
<keyword evidence="8" id="KW-1185">Reference proteome</keyword>
<evidence type="ECO:0000259" key="6">
    <source>
        <dbReference type="Pfam" id="PF02769"/>
    </source>
</evidence>
<reference evidence="7" key="1">
    <citation type="submission" date="2022-03" db="EMBL/GenBank/DDBJ databases">
        <title>Draft genome sequence of Aduncisulcus paluster, a free-living microaerophilic Fornicata.</title>
        <authorList>
            <person name="Yuyama I."/>
            <person name="Kume K."/>
            <person name="Tamura T."/>
            <person name="Inagaki Y."/>
            <person name="Hashimoto T."/>
        </authorList>
    </citation>
    <scope>NUCLEOTIDE SEQUENCE</scope>
    <source>
        <strain evidence="7">NY0171</strain>
    </source>
</reference>